<evidence type="ECO:0000313" key="4">
    <source>
        <dbReference type="EMBL" id="PRY64327.1"/>
    </source>
</evidence>
<feature type="domain" description="HTH tetR-type" evidence="3">
    <location>
        <begin position="16"/>
        <end position="76"/>
    </location>
</feature>
<dbReference type="EMBL" id="PVTL01000013">
    <property type="protein sequence ID" value="PRY64327.1"/>
    <property type="molecule type" value="Genomic_DNA"/>
</dbReference>
<keyword evidence="1 2" id="KW-0238">DNA-binding</keyword>
<evidence type="ECO:0000259" key="3">
    <source>
        <dbReference type="PROSITE" id="PS50977"/>
    </source>
</evidence>
<evidence type="ECO:0000313" key="5">
    <source>
        <dbReference type="Proteomes" id="UP000237983"/>
    </source>
</evidence>
<feature type="DNA-binding region" description="H-T-H motif" evidence="2">
    <location>
        <begin position="39"/>
        <end position="58"/>
    </location>
</feature>
<dbReference type="Pfam" id="PF00440">
    <property type="entry name" value="TetR_N"/>
    <property type="match status" value="1"/>
</dbReference>
<evidence type="ECO:0000256" key="1">
    <source>
        <dbReference type="ARBA" id="ARBA00023125"/>
    </source>
</evidence>
<dbReference type="GO" id="GO:0000976">
    <property type="term" value="F:transcription cis-regulatory region binding"/>
    <property type="evidence" value="ECO:0007669"/>
    <property type="project" value="TreeGrafter"/>
</dbReference>
<dbReference type="GO" id="GO:0003700">
    <property type="term" value="F:DNA-binding transcription factor activity"/>
    <property type="evidence" value="ECO:0007669"/>
    <property type="project" value="TreeGrafter"/>
</dbReference>
<dbReference type="SUPFAM" id="SSF46689">
    <property type="entry name" value="Homeodomain-like"/>
    <property type="match status" value="1"/>
</dbReference>
<dbReference type="PANTHER" id="PTHR30055">
    <property type="entry name" value="HTH-TYPE TRANSCRIPTIONAL REGULATOR RUTR"/>
    <property type="match status" value="1"/>
</dbReference>
<sequence length="198" mass="21048">MLQVGPPAETERADAVRNRARILDAARTILDASGVDALTMDAVAREAGLGKGTVFRRFGSRSQLLLTLLNSTEEEFQRGFLAGPPPLGPGANPVDRLIAFGRARLDLLGVQGDLLRAAEASAESRYSSPARAASVLHITMLLRSGGVQGDVPVLATTLNSTLDAALVLHENRVGSVSMERIANGWEDLVRRVTAPQQT</sequence>
<gene>
    <name evidence="4" type="ORF">B0I08_11334</name>
</gene>
<keyword evidence="5" id="KW-1185">Reference proteome</keyword>
<dbReference type="InterPro" id="IPR009057">
    <property type="entry name" value="Homeodomain-like_sf"/>
</dbReference>
<accession>A0A2T0V2H7</accession>
<dbReference type="InterPro" id="IPR001647">
    <property type="entry name" value="HTH_TetR"/>
</dbReference>
<comment type="caution">
    <text evidence="4">The sequence shown here is derived from an EMBL/GenBank/DDBJ whole genome shotgun (WGS) entry which is preliminary data.</text>
</comment>
<dbReference type="InterPro" id="IPR050109">
    <property type="entry name" value="HTH-type_TetR-like_transc_reg"/>
</dbReference>
<evidence type="ECO:0000256" key="2">
    <source>
        <dbReference type="PROSITE-ProRule" id="PRU00335"/>
    </source>
</evidence>
<dbReference type="AlphaFoldDB" id="A0A2T0V2H7"/>
<proteinExistence type="predicted"/>
<reference evidence="4 5" key="1">
    <citation type="submission" date="2018-03" db="EMBL/GenBank/DDBJ databases">
        <title>Genomic Encyclopedia of Type Strains, Phase III (KMG-III): the genomes of soil and plant-associated and newly described type strains.</title>
        <authorList>
            <person name="Whitman W."/>
        </authorList>
    </citation>
    <scope>NUCLEOTIDE SEQUENCE [LARGE SCALE GENOMIC DNA]</scope>
    <source>
        <strain evidence="4 5">CGMCC 1.12484</strain>
    </source>
</reference>
<dbReference type="Gene3D" id="1.10.357.10">
    <property type="entry name" value="Tetracycline Repressor, domain 2"/>
    <property type="match status" value="1"/>
</dbReference>
<dbReference type="PRINTS" id="PR00455">
    <property type="entry name" value="HTHTETR"/>
</dbReference>
<dbReference type="Proteomes" id="UP000237983">
    <property type="component" value="Unassembled WGS sequence"/>
</dbReference>
<dbReference type="PROSITE" id="PS50977">
    <property type="entry name" value="HTH_TETR_2"/>
    <property type="match status" value="1"/>
</dbReference>
<dbReference type="PANTHER" id="PTHR30055:SF209">
    <property type="entry name" value="POSSIBLE TRANSCRIPTIONAL REGULATORY PROTEIN (PROBABLY TETR-FAMILY)"/>
    <property type="match status" value="1"/>
</dbReference>
<name>A0A2T0V2H7_9MICO</name>
<organism evidence="4 5">
    <name type="scientific">Glaciihabitans tibetensis</name>
    <dbReference type="NCBI Taxonomy" id="1266600"/>
    <lineage>
        <taxon>Bacteria</taxon>
        <taxon>Bacillati</taxon>
        <taxon>Actinomycetota</taxon>
        <taxon>Actinomycetes</taxon>
        <taxon>Micrococcales</taxon>
        <taxon>Microbacteriaceae</taxon>
        <taxon>Glaciihabitans</taxon>
    </lineage>
</organism>
<dbReference type="OrthoDB" id="4542210at2"/>
<protein>
    <submittedName>
        <fullName evidence="4">TetR family transcriptional regulator</fullName>
    </submittedName>
</protein>